<evidence type="ECO:0000256" key="4">
    <source>
        <dbReference type="ARBA" id="ARBA00022692"/>
    </source>
</evidence>
<evidence type="ECO:0000259" key="14">
    <source>
        <dbReference type="Pfam" id="PF10613"/>
    </source>
</evidence>
<evidence type="ECO:0000256" key="5">
    <source>
        <dbReference type="ARBA" id="ARBA00022989"/>
    </source>
</evidence>
<reference evidence="15" key="1">
    <citation type="journal article" date="2023" name="G3 (Bethesda)">
        <title>Whole genome assemblies of Zophobas morio and Tenebrio molitor.</title>
        <authorList>
            <person name="Kaur S."/>
            <person name="Stinson S.A."/>
            <person name="diCenzo G.C."/>
        </authorList>
    </citation>
    <scope>NUCLEOTIDE SEQUENCE</scope>
    <source>
        <strain evidence="15">QUZm001</strain>
    </source>
</reference>
<feature type="chain" id="PRO_5041470755" description="Ionotropic glutamate receptor L-glutamate and glycine-binding domain-containing protein" evidence="13">
    <location>
        <begin position="17"/>
        <end position="1553"/>
    </location>
</feature>
<comment type="caution">
    <text evidence="15">The sequence shown here is derived from an EMBL/GenBank/DDBJ whole genome shotgun (WGS) entry which is preliminary data.</text>
</comment>
<feature type="transmembrane region" description="Helical" evidence="12">
    <location>
        <begin position="366"/>
        <end position="386"/>
    </location>
</feature>
<dbReference type="Proteomes" id="UP001168821">
    <property type="component" value="Unassembled WGS sequence"/>
</dbReference>
<evidence type="ECO:0000313" key="16">
    <source>
        <dbReference type="Proteomes" id="UP001168821"/>
    </source>
</evidence>
<evidence type="ECO:0000256" key="11">
    <source>
        <dbReference type="ARBA" id="ARBA00023303"/>
    </source>
</evidence>
<feature type="transmembrane region" description="Helical" evidence="12">
    <location>
        <begin position="1514"/>
        <end position="1541"/>
    </location>
</feature>
<dbReference type="SUPFAM" id="SSF53850">
    <property type="entry name" value="Periplasmic binding protein-like II"/>
    <property type="match status" value="3"/>
</dbReference>
<sequence>MITLYTFIFIIASTLSTDLDKFISTNEKSSDNTVSQIIKQYSEFRLIVHIDNTTKDIVKDIATDCPLIIFNHDVPNAALNYTSREKHLHVASFTHTKLLKFKNYIATSDIIIFLMEATSISLKKISRQFSKIPNFRKSSVVFVVTKHPHGTKIYSVCFYCGKFSGQLKLLKTPLIINNFDNFFGHELRVIYLDYFPFIYCRDKITIDGEVVCQKAIGWENDLLKTLSQKLNFTYNLIQAQHVSYDGVIKELASKTFDFGIGGLTITHDRYQILQFSSIFTYEKLGLMFGYQKSFLKRLFTYELFTLDFEICITATMLLLSLGVFLVARKFYPGVRLSFLRIFLMFLGSGLEQPFNLKKITLKHTELTVRVLLVSYWFLCIIINTIAKTKLLAYMVSTPTHHITIPELLDEEYEQVIDLSRGSFKFFDDYEEALLSKFSTTYQNNVCDFIDYTASHKSLIYGELPRISLHSKVLCSNSSKIGEKLGKLTTQTVGINAHAWPFNKDIPFVDQFNVHIGHIINGEVAFLHFDNTTKDGASLFLTRLSTSLKIINHDVATNQLALLEKRHSVKYLNLVLLSNPLTPSNLYRSIQTTDFVVFFTNPTTFLLICENFSSLSDLKRSGGVAVVNYAESVELYQICYYCGDLKGQITLLEKSSYHQPLDIEFLFSNNFKNFGGHLFKVGYIQYLPYMFCTEKTVLHNITLCQKPTGSEFLLLHTLSQHLNFTYQLIETQNDHYDVLVDQVAQKHADFAISGLSITTKRMKILKFSDVLRFEPFVLLYISQKSFLSKLVDYELKNLILELFLLVVMFFLSLLVFFLGKKCTKLKLSLVDIFMIFLKSKYEQGANVKTGHSVIFVSWWIFALIVNVIYRSMLVSLMVQKPLEHESLQDLVDHGYEIVLKENTTYIELFLKTEEKLINRSTTLVLDKCEIFSYIQNKKALVPVEIGRNLYNNVKYCSSVRHVFIDVEKFTMKPISVTPHAWGFRPEAPFVDEFNRYINKLRNVLHFDNTTKDAANFFLTKISTSLKIINHDTATIQPSLKKRGVRYLNLVLLSNPLRFCALCRNIQTTDLIVFFTNPTNFLSVSENVSKLSNLRGSRGVAVVNYAEDVELYNICFYCGDIKVKMTLVQKSSYDQPLDIEFLFSNNFKNFGGYLFKVAYKDYLPYMSCTRKIVVNNITLCEKALGSEFLLLHTLSQHLNFTYQLIEAPSDHYDILVDHVILKHADFAIGGVSVTNRRLKILKFTDVLRFEPFGLLYLSQKSFFSKLFDYELKNLILEIFFLVVMFLLSLLVTLINKWCAGCKLSVEDMFLIFVKSKYEQSANVKTTSSNSILLIFVSWWIFALIVNVTYRSMLVSMMVQKPMKHDTLQDLVDQGYDIVLRKNTTYMQMFLEAEERLINRSTTLLLDKCEILPYIQTKKALVPIEFTMNLIHNRQSCSTTIDVKKFTKKAVSVTPHAWPFRPETPFVDDFNVYIKKHLNGALLKMWENNVLLKKNIFTFPERTLVNQEKNVIDFEAFVLHFLVYLVLIVVSICCFLFEVLYWWWLGRNTKCSNYML</sequence>
<dbReference type="Gene3D" id="1.10.287.70">
    <property type="match status" value="1"/>
</dbReference>
<keyword evidence="16" id="KW-1185">Reference proteome</keyword>
<evidence type="ECO:0000313" key="15">
    <source>
        <dbReference type="EMBL" id="KAJ3641562.1"/>
    </source>
</evidence>
<keyword evidence="8" id="KW-0675">Receptor</keyword>
<keyword evidence="13" id="KW-0732">Signal</keyword>
<keyword evidence="11" id="KW-0407">Ion channel</keyword>
<keyword evidence="2" id="KW-0813">Transport</keyword>
<gene>
    <name evidence="15" type="ORF">Zmor_028065</name>
</gene>
<feature type="transmembrane region" description="Helical" evidence="12">
    <location>
        <begin position="1328"/>
        <end position="1347"/>
    </location>
</feature>
<keyword evidence="6" id="KW-0406">Ion transport</keyword>
<evidence type="ECO:0000256" key="2">
    <source>
        <dbReference type="ARBA" id="ARBA00022448"/>
    </source>
</evidence>
<evidence type="ECO:0000256" key="13">
    <source>
        <dbReference type="SAM" id="SignalP"/>
    </source>
</evidence>
<feature type="transmembrane region" description="Helical" evidence="12">
    <location>
        <begin position="797"/>
        <end position="818"/>
    </location>
</feature>
<feature type="transmembrane region" description="Helical" evidence="12">
    <location>
        <begin position="848"/>
        <end position="868"/>
    </location>
</feature>
<keyword evidence="10" id="KW-1071">Ligand-gated ion channel</keyword>
<organism evidence="15 16">
    <name type="scientific">Zophobas morio</name>
    <dbReference type="NCBI Taxonomy" id="2755281"/>
    <lineage>
        <taxon>Eukaryota</taxon>
        <taxon>Metazoa</taxon>
        <taxon>Ecdysozoa</taxon>
        <taxon>Arthropoda</taxon>
        <taxon>Hexapoda</taxon>
        <taxon>Insecta</taxon>
        <taxon>Pterygota</taxon>
        <taxon>Neoptera</taxon>
        <taxon>Endopterygota</taxon>
        <taxon>Coleoptera</taxon>
        <taxon>Polyphaga</taxon>
        <taxon>Cucujiformia</taxon>
        <taxon>Tenebrionidae</taxon>
        <taxon>Zophobas</taxon>
    </lineage>
</organism>
<protein>
    <recommendedName>
        <fullName evidence="14">Ionotropic glutamate receptor L-glutamate and glycine-binding domain-containing protein</fullName>
    </recommendedName>
</protein>
<dbReference type="PANTHER" id="PTHR42643">
    <property type="entry name" value="IONOTROPIC RECEPTOR 20A-RELATED"/>
    <property type="match status" value="1"/>
</dbReference>
<dbReference type="GO" id="GO:0005886">
    <property type="term" value="C:plasma membrane"/>
    <property type="evidence" value="ECO:0007669"/>
    <property type="project" value="UniProtKB-SubCell"/>
</dbReference>
<evidence type="ECO:0000256" key="3">
    <source>
        <dbReference type="ARBA" id="ARBA00022475"/>
    </source>
</evidence>
<feature type="signal peptide" evidence="13">
    <location>
        <begin position="1"/>
        <end position="16"/>
    </location>
</feature>
<dbReference type="InterPro" id="IPR052192">
    <property type="entry name" value="Insect_Ionotropic_Sensory_Rcpt"/>
</dbReference>
<accession>A0AA38HS37</accession>
<keyword evidence="5 12" id="KW-1133">Transmembrane helix</keyword>
<evidence type="ECO:0000256" key="12">
    <source>
        <dbReference type="SAM" id="Phobius"/>
    </source>
</evidence>
<evidence type="ECO:0000256" key="10">
    <source>
        <dbReference type="ARBA" id="ARBA00023286"/>
    </source>
</evidence>
<proteinExistence type="predicted"/>
<keyword evidence="3" id="KW-1003">Cell membrane</keyword>
<dbReference type="PANTHER" id="PTHR42643:SF35">
    <property type="entry name" value="IONOTROPIC RECEPTOR 68A, ISOFORM A"/>
    <property type="match status" value="1"/>
</dbReference>
<dbReference type="Pfam" id="PF10613">
    <property type="entry name" value="Lig_chan-Glu_bd"/>
    <property type="match status" value="1"/>
</dbReference>
<feature type="transmembrane region" description="Helical" evidence="12">
    <location>
        <begin position="303"/>
        <end position="326"/>
    </location>
</feature>
<evidence type="ECO:0000256" key="7">
    <source>
        <dbReference type="ARBA" id="ARBA00023136"/>
    </source>
</evidence>
<dbReference type="GO" id="GO:0015276">
    <property type="term" value="F:ligand-gated monoatomic ion channel activity"/>
    <property type="evidence" value="ECO:0007669"/>
    <property type="project" value="InterPro"/>
</dbReference>
<keyword evidence="4 12" id="KW-0812">Transmembrane</keyword>
<evidence type="ECO:0000256" key="8">
    <source>
        <dbReference type="ARBA" id="ARBA00023170"/>
    </source>
</evidence>
<dbReference type="EMBL" id="JALNTZ010000009">
    <property type="protein sequence ID" value="KAJ3641562.1"/>
    <property type="molecule type" value="Genomic_DNA"/>
</dbReference>
<dbReference type="InterPro" id="IPR019594">
    <property type="entry name" value="Glu/Gly-bd"/>
</dbReference>
<keyword evidence="9" id="KW-0325">Glycoprotein</keyword>
<dbReference type="Gene3D" id="3.40.190.10">
    <property type="entry name" value="Periplasmic binding protein-like II"/>
    <property type="match status" value="3"/>
</dbReference>
<name>A0AA38HS37_9CUCU</name>
<evidence type="ECO:0000256" key="1">
    <source>
        <dbReference type="ARBA" id="ARBA00004651"/>
    </source>
</evidence>
<keyword evidence="7 12" id="KW-0472">Membrane</keyword>
<evidence type="ECO:0000256" key="6">
    <source>
        <dbReference type="ARBA" id="ARBA00023065"/>
    </source>
</evidence>
<comment type="subcellular location">
    <subcellularLocation>
        <location evidence="1">Cell membrane</location>
        <topology evidence="1">Multi-pass membrane protein</topology>
    </subcellularLocation>
</comment>
<feature type="transmembrane region" description="Helical" evidence="12">
    <location>
        <begin position="1272"/>
        <end position="1292"/>
    </location>
</feature>
<evidence type="ECO:0000256" key="9">
    <source>
        <dbReference type="ARBA" id="ARBA00023180"/>
    </source>
</evidence>
<feature type="domain" description="Ionotropic glutamate receptor L-glutamate and glycine-binding" evidence="14">
    <location>
        <begin position="186"/>
        <end position="288"/>
    </location>
</feature>